<evidence type="ECO:0000313" key="2">
    <source>
        <dbReference type="EMBL" id="KFD55260.1"/>
    </source>
</evidence>
<proteinExistence type="predicted"/>
<keyword evidence="4" id="KW-1185">Reference proteome</keyword>
<dbReference type="EMBL" id="KL367530">
    <property type="protein sequence ID" value="KFD65943.1"/>
    <property type="molecule type" value="Genomic_DNA"/>
</dbReference>
<name>A0A085MDG4_9BILA</name>
<evidence type="ECO:0000313" key="4">
    <source>
        <dbReference type="Proteomes" id="UP000030764"/>
    </source>
</evidence>
<evidence type="ECO:0000313" key="3">
    <source>
        <dbReference type="EMBL" id="KFD65943.1"/>
    </source>
</evidence>
<reference evidence="2 4" key="1">
    <citation type="journal article" date="2014" name="Nat. Genet.">
        <title>Genome and transcriptome of the porcine whipworm Trichuris suis.</title>
        <authorList>
            <person name="Jex A.R."/>
            <person name="Nejsum P."/>
            <person name="Schwarz E.M."/>
            <person name="Hu L."/>
            <person name="Young N.D."/>
            <person name="Hall R.S."/>
            <person name="Korhonen P.K."/>
            <person name="Liao S."/>
            <person name="Thamsborg S."/>
            <person name="Xia J."/>
            <person name="Xu P."/>
            <person name="Wang S."/>
            <person name="Scheerlinck J.P."/>
            <person name="Hofmann A."/>
            <person name="Sternberg P.W."/>
            <person name="Wang J."/>
            <person name="Gasser R.B."/>
        </authorList>
    </citation>
    <scope>NUCLEOTIDE SEQUENCE [LARGE SCALE GENOMIC DNA]</scope>
    <source>
        <strain evidence="3">DCEP-RM93F</strain>
        <strain evidence="2">DCEP-RM93M</strain>
    </source>
</reference>
<organism evidence="2 4">
    <name type="scientific">Trichuris suis</name>
    <name type="common">pig whipworm</name>
    <dbReference type="NCBI Taxonomy" id="68888"/>
    <lineage>
        <taxon>Eukaryota</taxon>
        <taxon>Metazoa</taxon>
        <taxon>Ecdysozoa</taxon>
        <taxon>Nematoda</taxon>
        <taxon>Enoplea</taxon>
        <taxon>Dorylaimia</taxon>
        <taxon>Trichinellida</taxon>
        <taxon>Trichuridae</taxon>
        <taxon>Trichuris</taxon>
    </lineage>
</organism>
<dbReference type="Proteomes" id="UP000030758">
    <property type="component" value="Unassembled WGS sequence"/>
</dbReference>
<dbReference type="EMBL" id="KL363201">
    <property type="protein sequence ID" value="KFD55260.1"/>
    <property type="molecule type" value="Genomic_DNA"/>
</dbReference>
<gene>
    <name evidence="2" type="ORF">M513_03901</name>
    <name evidence="3" type="ORF">M514_03901</name>
</gene>
<accession>A0A085MDG4</accession>
<dbReference type="AlphaFoldDB" id="A0A085MDG4"/>
<dbReference type="Proteomes" id="UP000030764">
    <property type="component" value="Unassembled WGS sequence"/>
</dbReference>
<feature type="region of interest" description="Disordered" evidence="1">
    <location>
        <begin position="23"/>
        <end position="76"/>
    </location>
</feature>
<protein>
    <submittedName>
        <fullName evidence="2">Uncharacterized protein</fullName>
    </submittedName>
</protein>
<sequence>MDDREVSTSFNRCWKSHNAPVDVPLFDRRSTSPRQGQWPTIGFNCAISASTDRQKKKERQVPPLSGTIPSGCPQSR</sequence>
<evidence type="ECO:0000256" key="1">
    <source>
        <dbReference type="SAM" id="MobiDB-lite"/>
    </source>
</evidence>